<comment type="caution">
    <text evidence="2">The sequence shown here is derived from an EMBL/GenBank/DDBJ whole genome shotgun (WGS) entry which is preliminary data.</text>
</comment>
<accession>A0A9P9DMU8</accession>
<keyword evidence="3" id="KW-1185">Reference proteome</keyword>
<gene>
    <name evidence="2" type="ORF">B0J13DRAFT_566936</name>
</gene>
<name>A0A9P9DMU8_9HYPO</name>
<dbReference type="EMBL" id="JAGMUU010000026">
    <property type="protein sequence ID" value="KAH7122091.1"/>
    <property type="molecule type" value="Genomic_DNA"/>
</dbReference>
<feature type="region of interest" description="Disordered" evidence="1">
    <location>
        <begin position="1146"/>
        <end position="1168"/>
    </location>
</feature>
<reference evidence="2" key="1">
    <citation type="journal article" date="2021" name="Nat. Commun.">
        <title>Genetic determinants of endophytism in the Arabidopsis root mycobiome.</title>
        <authorList>
            <person name="Mesny F."/>
            <person name="Miyauchi S."/>
            <person name="Thiergart T."/>
            <person name="Pickel B."/>
            <person name="Atanasova L."/>
            <person name="Karlsson M."/>
            <person name="Huettel B."/>
            <person name="Barry K.W."/>
            <person name="Haridas S."/>
            <person name="Chen C."/>
            <person name="Bauer D."/>
            <person name="Andreopoulos W."/>
            <person name="Pangilinan J."/>
            <person name="LaButti K."/>
            <person name="Riley R."/>
            <person name="Lipzen A."/>
            <person name="Clum A."/>
            <person name="Drula E."/>
            <person name="Henrissat B."/>
            <person name="Kohler A."/>
            <person name="Grigoriev I.V."/>
            <person name="Martin F.M."/>
            <person name="Hacquard S."/>
        </authorList>
    </citation>
    <scope>NUCLEOTIDE SEQUENCE</scope>
    <source>
        <strain evidence="2">MPI-CAGE-AT-0021</strain>
    </source>
</reference>
<feature type="compositionally biased region" description="Basic and acidic residues" evidence="1">
    <location>
        <begin position="1159"/>
        <end position="1168"/>
    </location>
</feature>
<organism evidence="2 3">
    <name type="scientific">Dactylonectria estremocensis</name>
    <dbReference type="NCBI Taxonomy" id="1079267"/>
    <lineage>
        <taxon>Eukaryota</taxon>
        <taxon>Fungi</taxon>
        <taxon>Dikarya</taxon>
        <taxon>Ascomycota</taxon>
        <taxon>Pezizomycotina</taxon>
        <taxon>Sordariomycetes</taxon>
        <taxon>Hypocreomycetidae</taxon>
        <taxon>Hypocreales</taxon>
        <taxon>Nectriaceae</taxon>
        <taxon>Dactylonectria</taxon>
    </lineage>
</organism>
<sequence>MANPPAQPNFTVVVPMAVQALVVAQDFTQTAAQFAPLVEPDYATLLQHPKAGAPVHDLMDDLDLSYWRMQARYSSRFIDPSTGKLRPDRCGVYLSWCLPRLYRAAITATDSALAATTEIEIQGERMRMPQWESRKARAGFKCETEATSNKAQSVHDQAVQFRPAPDRWIVVRQVRDNPSLTKYVLVESNCVRNINHVDMTEDFEAATCPAMDPSKDVKEQPLLRMGRTSPLTAEAEEMRPGCEFRKPFNAFGLGHEYFADYAPHNMGVFSYFDSLNGVEDANSIDYSVIGFHSSAKDSDPFTFVDAHRLLPVNTSAHVGGDDDESDVMSNKELLDALHLKVDQDSPSGASFARSSASIDGRTLTQGILRNVRWNREDSRGLRWPASSLQRDIYVEQPIAVGTHMLDALEAYLHFAMGGSPAAQATTHSTLAQLVMRIRAEGDDPDSLRKAAEDAASQSFLARPQGTAWALPKGEAESISKEVVDGLLPKLEILNQGQLILDTCTREAEQLIQCLFGCWWNAASLRKVPPGEKQLLRDRVRTEARRIAARLRELAAYTANTKKSVNAAKQDLETLIPGRKKLEATPTSPFGQHQDPNVLVAGATSGWPDNFNDTLPVRLAAQISPEASPAPAPSETWLKSKFKDIWRPVVPLLRELESPSPTGAQNPYAAVEDMKNTQGWFPLFLEWQLEYYHVSFERWSFENDKDTGRWRYIIPSSGQLSLPADETVGQDMRVISGRTAFLPEPGKSLRAKLEQLFAQTLANSDDAKKQRAEMLDRVSGLEYVSAGLSGLADHLVTLRRGHHPRPKAKDGSGIKEVLGIDAETMQLLEEDGASDLAPYGLSTPLDPAYTDEFSPFKPVTHGQARFIKFAIVDKFGQVVSGLRLGPNGDGAMYPSISPSLACGTIPTVPGERESEYWPNTVVQAENDHGLCQFFQIPPRINQLARLNARFLKPLSDADVKGSEPSPVRQIASEWDNPIWAWVLPNFHNYSIQVYAPKGDFIVEMVLGGKTVVASDGPSEAAGHPAPTGRLPTFIEALRDHEFCSSLFGMLAGASDSVSATGADFDSALPAALGRPFCIADVGASIELSAPPLQDASLLSSAAPELQLGEYDFPVALGNHKAAFDGLVGTFSATGDIGKIASAYDRDGRQLTSSSPGLMTTRRDESERPQPLRLRPYFLPGTLGGDLDEEHRRRLTAVSVVIDPKTPIHVYSGSLFPVASLSLPRWPVDDALRQLRAFFAVGPILVPAKPPPGDARIMALDPDGRNLGPAIQMPLGGGEGARAWQWLQPRREENKETREMETAWSNVAIAPLDRKLKVDVAGESQLVEGYVVVTRSVESSA</sequence>
<evidence type="ECO:0000313" key="2">
    <source>
        <dbReference type="EMBL" id="KAH7122091.1"/>
    </source>
</evidence>
<evidence type="ECO:0000313" key="3">
    <source>
        <dbReference type="Proteomes" id="UP000717696"/>
    </source>
</evidence>
<dbReference type="Proteomes" id="UP000717696">
    <property type="component" value="Unassembled WGS sequence"/>
</dbReference>
<protein>
    <submittedName>
        <fullName evidence="2">Uncharacterized protein</fullName>
    </submittedName>
</protein>
<dbReference type="OrthoDB" id="2992173at2759"/>
<dbReference type="InterPro" id="IPR018247">
    <property type="entry name" value="EF_Hand_1_Ca_BS"/>
</dbReference>
<evidence type="ECO:0000256" key="1">
    <source>
        <dbReference type="SAM" id="MobiDB-lite"/>
    </source>
</evidence>
<dbReference type="PROSITE" id="PS00018">
    <property type="entry name" value="EF_HAND_1"/>
    <property type="match status" value="1"/>
</dbReference>
<proteinExistence type="predicted"/>